<protein>
    <submittedName>
        <fullName evidence="12">KamA family radical SAM protein</fullName>
    </submittedName>
</protein>
<dbReference type="InterPro" id="IPR007197">
    <property type="entry name" value="rSAM"/>
</dbReference>
<proteinExistence type="predicted"/>
<evidence type="ECO:0000259" key="11">
    <source>
        <dbReference type="PROSITE" id="PS51918"/>
    </source>
</evidence>
<evidence type="ECO:0000256" key="4">
    <source>
        <dbReference type="ARBA" id="ARBA00022723"/>
    </source>
</evidence>
<dbReference type="CDD" id="cd01335">
    <property type="entry name" value="Radical_SAM"/>
    <property type="match status" value="1"/>
</dbReference>
<dbReference type="Proteomes" id="UP000469346">
    <property type="component" value="Unassembled WGS sequence"/>
</dbReference>
<dbReference type="InterPro" id="IPR013785">
    <property type="entry name" value="Aldolase_TIM"/>
</dbReference>
<feature type="domain" description="Radical SAM core" evidence="11">
    <location>
        <begin position="14"/>
        <end position="228"/>
    </location>
</feature>
<keyword evidence="6" id="KW-0408">Iron</keyword>
<comment type="cofactor">
    <cofactor evidence="1 10">
        <name>pyridoxal 5'-phosphate</name>
        <dbReference type="ChEBI" id="CHEBI:597326"/>
    </cofactor>
</comment>
<name>A0A6N9TM88_DISTH</name>
<dbReference type="GO" id="GO:0051539">
    <property type="term" value="F:4 iron, 4 sulfur cluster binding"/>
    <property type="evidence" value="ECO:0007669"/>
    <property type="project" value="UniProtKB-KW"/>
</dbReference>
<dbReference type="GO" id="GO:0016853">
    <property type="term" value="F:isomerase activity"/>
    <property type="evidence" value="ECO:0007669"/>
    <property type="project" value="UniProtKB-KW"/>
</dbReference>
<dbReference type="NCBIfam" id="TIGR00238">
    <property type="entry name" value="KamA family radical SAM protein"/>
    <property type="match status" value="1"/>
</dbReference>
<dbReference type="PANTHER" id="PTHR30538:SF1">
    <property type="entry name" value="L-LYSINE 2,3-AMINOMUTASE"/>
    <property type="match status" value="1"/>
</dbReference>
<evidence type="ECO:0000256" key="2">
    <source>
        <dbReference type="ARBA" id="ARBA00022485"/>
    </source>
</evidence>
<feature type="binding site" evidence="9">
    <location>
        <position position="35"/>
    </location>
    <ligand>
        <name>[4Fe-4S] cluster</name>
        <dbReference type="ChEBI" id="CHEBI:49883"/>
        <note>4Fe-4S-S-AdoMet</note>
    </ligand>
</feature>
<keyword evidence="5 10" id="KW-0663">Pyridoxal phosphate</keyword>
<feature type="binding site" evidence="9">
    <location>
        <position position="28"/>
    </location>
    <ligand>
        <name>[4Fe-4S] cluster</name>
        <dbReference type="ChEBI" id="CHEBI:49883"/>
        <note>4Fe-4S-S-AdoMet</note>
    </ligand>
</feature>
<evidence type="ECO:0000313" key="12">
    <source>
        <dbReference type="EMBL" id="NDY42392.1"/>
    </source>
</evidence>
<keyword evidence="4 9" id="KW-0479">Metal-binding</keyword>
<evidence type="ECO:0000313" key="13">
    <source>
        <dbReference type="Proteomes" id="UP000469346"/>
    </source>
</evidence>
<feature type="modified residue" description="N6-(pyridoxal phosphate)lysine" evidence="10">
    <location>
        <position position="240"/>
    </location>
</feature>
<dbReference type="PIRSF" id="PIRSF004911">
    <property type="entry name" value="DUF160"/>
    <property type="match status" value="1"/>
</dbReference>
<sequence>LEEDHDMAVPGLVHRYADRALLLATSMCAMYCRHCTRKRVAGRREWSLAPSRLKRIVDYLRANPQIRDVIISGGDPLTMATERLETILAAVRSVESVEIIRIGSRTPVTLPMRITDELTAMLRRYQPIWLNTHFNHPNELTTTASQALARLVDAGIQVGNQTVLLKGVNDDPQVLETLFRALVRNRVRPYYLFQCDLVRGVEHFRTSISQGIAIMEYLRGRLSGLAIPTYVVDAPGGGGKIPVLPNYVVTVSPTHTVLRNFEGMLVSYPEPRQDNGGQGPCAGTAAEAPTVFDLAAGGCGTILPERSARILRRARRRS</sequence>
<keyword evidence="8" id="KW-0413">Isomerase</keyword>
<dbReference type="Gene3D" id="6.20.120.40">
    <property type="match status" value="1"/>
</dbReference>
<dbReference type="Pfam" id="PF04055">
    <property type="entry name" value="Radical_SAM"/>
    <property type="match status" value="1"/>
</dbReference>
<dbReference type="InterPro" id="IPR025895">
    <property type="entry name" value="LAM_C_dom"/>
</dbReference>
<gene>
    <name evidence="12" type="ORF">G3N55_05990</name>
</gene>
<dbReference type="InterPro" id="IPR058240">
    <property type="entry name" value="rSAM_sf"/>
</dbReference>
<accession>A0A6N9TM88</accession>
<evidence type="ECO:0000256" key="6">
    <source>
        <dbReference type="ARBA" id="ARBA00023004"/>
    </source>
</evidence>
<evidence type="ECO:0000256" key="10">
    <source>
        <dbReference type="PIRSR" id="PIRSR603739-50"/>
    </source>
</evidence>
<reference evidence="12 13" key="1">
    <citation type="submission" date="2020-02" db="EMBL/GenBank/DDBJ databases">
        <title>Comparative genomics of sulfur disproportionating microorganisms.</title>
        <authorList>
            <person name="Ward L.M."/>
            <person name="Bertran E."/>
            <person name="Johnston D.T."/>
        </authorList>
    </citation>
    <scope>NUCLEOTIDE SEQUENCE [LARGE SCALE GENOMIC DNA]</scope>
    <source>
        <strain evidence="12 13">DSM 100025</strain>
    </source>
</reference>
<dbReference type="PANTHER" id="PTHR30538">
    <property type="entry name" value="LYSINE 2,3-AMINOMUTASE-RELATED"/>
    <property type="match status" value="1"/>
</dbReference>
<keyword evidence="3" id="KW-0949">S-adenosyl-L-methionine</keyword>
<keyword evidence="2 9" id="KW-0004">4Fe-4S</keyword>
<dbReference type="EMBL" id="JAAGRR010000052">
    <property type="protein sequence ID" value="NDY42392.1"/>
    <property type="molecule type" value="Genomic_DNA"/>
</dbReference>
<evidence type="ECO:0000256" key="5">
    <source>
        <dbReference type="ARBA" id="ARBA00022898"/>
    </source>
</evidence>
<comment type="caution">
    <text evidence="12">The sequence shown here is derived from an EMBL/GenBank/DDBJ whole genome shotgun (WGS) entry which is preliminary data.</text>
</comment>
<dbReference type="PROSITE" id="PS51918">
    <property type="entry name" value="RADICAL_SAM"/>
    <property type="match status" value="1"/>
</dbReference>
<feature type="binding site" evidence="9">
    <location>
        <position position="32"/>
    </location>
    <ligand>
        <name>[4Fe-4S] cluster</name>
        <dbReference type="ChEBI" id="CHEBI:49883"/>
        <note>4Fe-4S-S-AdoMet</note>
    </ligand>
</feature>
<feature type="non-terminal residue" evidence="12">
    <location>
        <position position="1"/>
    </location>
</feature>
<keyword evidence="13" id="KW-1185">Reference proteome</keyword>
<evidence type="ECO:0000256" key="8">
    <source>
        <dbReference type="ARBA" id="ARBA00023235"/>
    </source>
</evidence>
<dbReference type="AlphaFoldDB" id="A0A6N9TM88"/>
<dbReference type="InterPro" id="IPR003739">
    <property type="entry name" value="Lys_aminomutase/Glu_NH3_mut"/>
</dbReference>
<dbReference type="Gene3D" id="3.20.20.70">
    <property type="entry name" value="Aldolase class I"/>
    <property type="match status" value="1"/>
</dbReference>
<evidence type="ECO:0000256" key="3">
    <source>
        <dbReference type="ARBA" id="ARBA00022691"/>
    </source>
</evidence>
<dbReference type="GO" id="GO:0046872">
    <property type="term" value="F:metal ion binding"/>
    <property type="evidence" value="ECO:0007669"/>
    <property type="project" value="UniProtKB-KW"/>
</dbReference>
<dbReference type="SUPFAM" id="SSF102114">
    <property type="entry name" value="Radical SAM enzymes"/>
    <property type="match status" value="1"/>
</dbReference>
<dbReference type="RefSeq" id="WP_163298532.1">
    <property type="nucleotide sequence ID" value="NZ_JAAGRR010000052.1"/>
</dbReference>
<evidence type="ECO:0000256" key="9">
    <source>
        <dbReference type="PIRSR" id="PIRSR004911-1"/>
    </source>
</evidence>
<dbReference type="SFLD" id="SFLDS00029">
    <property type="entry name" value="Radical_SAM"/>
    <property type="match status" value="1"/>
</dbReference>
<keyword evidence="7 9" id="KW-0411">Iron-sulfur</keyword>
<evidence type="ECO:0000256" key="1">
    <source>
        <dbReference type="ARBA" id="ARBA00001933"/>
    </source>
</evidence>
<evidence type="ECO:0000256" key="7">
    <source>
        <dbReference type="ARBA" id="ARBA00023014"/>
    </source>
</evidence>
<organism evidence="12 13">
    <name type="scientific">Dissulfurirhabdus thermomarina</name>
    <dbReference type="NCBI Taxonomy" id="1765737"/>
    <lineage>
        <taxon>Bacteria</taxon>
        <taxon>Deltaproteobacteria</taxon>
        <taxon>Dissulfurirhabdaceae</taxon>
        <taxon>Dissulfurirhabdus</taxon>
    </lineage>
</organism>
<dbReference type="SFLD" id="SFLDG01070">
    <property type="entry name" value="PLP-dependent"/>
    <property type="match status" value="1"/>
</dbReference>
<dbReference type="Pfam" id="PF12544">
    <property type="entry name" value="LAM_C"/>
    <property type="match status" value="1"/>
</dbReference>